<dbReference type="InterPro" id="IPR018523">
    <property type="entry name" value="Isocitrate_lyase_ph_CS"/>
</dbReference>
<comment type="catalytic activity">
    <reaction evidence="1">
        <text>(2S,3R)-3-hydroxybutane-1,2,3-tricarboxylate = pyruvate + succinate</text>
        <dbReference type="Rhea" id="RHEA:16809"/>
        <dbReference type="ChEBI" id="CHEBI:15361"/>
        <dbReference type="ChEBI" id="CHEBI:30031"/>
        <dbReference type="ChEBI" id="CHEBI:57429"/>
        <dbReference type="EC" id="4.1.3.30"/>
    </reaction>
</comment>
<dbReference type="Gene3D" id="3.20.20.60">
    <property type="entry name" value="Phosphoenolpyruvate-binding domains"/>
    <property type="match status" value="1"/>
</dbReference>
<dbReference type="InterPro" id="IPR039556">
    <property type="entry name" value="ICL/PEPM"/>
</dbReference>
<sequence>MEHQRSSHNPQSAATRLRNLLARDDIIVCPGVYDGLTARIALQQGFECLYMTGAGTAASRLGMPDLGIVTLNDMLDNASMIASLDRSIPLIADADTGYGGPIMVGRTVKSYIAAGIAGLHLEDQVQTKRCGHLTGKELVDEDVFYSRIRAAVLARDEMRRTCGGDIVLIARTDSLQSSGYDASIRRLKKAVEIGADVAFLEGPTSIEQCRQVCADLTPTPVLLNIVPGGVTPKVSAAKAKELGFQIVIHPGLALVSVLHSVNETFAELKSTGDVTVDEAKESAKGVFKHFPAANSLLGLMQQNVSLQQLSLPICPDMVPIARALTSKPAHSVLSCFDIFSLYLSRISA</sequence>
<evidence type="ECO:0000313" key="3">
    <source>
        <dbReference type="Proteomes" id="UP000319663"/>
    </source>
</evidence>
<keyword evidence="3" id="KW-1185">Reference proteome</keyword>
<dbReference type="Proteomes" id="UP000319663">
    <property type="component" value="Unassembled WGS sequence"/>
</dbReference>
<dbReference type="STRING" id="5098.A0A507R167"/>
<dbReference type="InterPro" id="IPR040442">
    <property type="entry name" value="Pyrv_kinase-like_dom_sf"/>
</dbReference>
<organism evidence="2 3">
    <name type="scientific">Monascus purpureus</name>
    <name type="common">Red mold</name>
    <name type="synonym">Monascus anka</name>
    <dbReference type="NCBI Taxonomy" id="5098"/>
    <lineage>
        <taxon>Eukaryota</taxon>
        <taxon>Fungi</taxon>
        <taxon>Dikarya</taxon>
        <taxon>Ascomycota</taxon>
        <taxon>Pezizomycotina</taxon>
        <taxon>Eurotiomycetes</taxon>
        <taxon>Eurotiomycetidae</taxon>
        <taxon>Eurotiales</taxon>
        <taxon>Aspergillaceae</taxon>
        <taxon>Monascus</taxon>
    </lineage>
</organism>
<evidence type="ECO:0000256" key="1">
    <source>
        <dbReference type="ARBA" id="ARBA00001050"/>
    </source>
</evidence>
<reference evidence="2 3" key="1">
    <citation type="submission" date="2019-06" db="EMBL/GenBank/DDBJ databases">
        <title>Wine fermentation using esterase from Monascus purpureus.</title>
        <authorList>
            <person name="Geng C."/>
            <person name="Zhang Y."/>
        </authorList>
    </citation>
    <scope>NUCLEOTIDE SEQUENCE [LARGE SCALE GENOMIC DNA]</scope>
    <source>
        <strain evidence="2">HQ1</strain>
    </source>
</reference>
<dbReference type="PANTHER" id="PTHR42905">
    <property type="entry name" value="PHOSPHOENOLPYRUVATE CARBOXYLASE"/>
    <property type="match status" value="1"/>
</dbReference>
<dbReference type="PANTHER" id="PTHR42905:SF2">
    <property type="entry name" value="PHOSPHOENOLPYRUVATE CARBOXYLASE FAMILY PROTEIN"/>
    <property type="match status" value="1"/>
</dbReference>
<gene>
    <name evidence="2" type="ORF">MPDQ_001151</name>
</gene>
<comment type="caution">
    <text evidence="2">The sequence shown here is derived from an EMBL/GenBank/DDBJ whole genome shotgun (WGS) entry which is preliminary data.</text>
</comment>
<dbReference type="AlphaFoldDB" id="A0A507R167"/>
<proteinExistence type="predicted"/>
<dbReference type="SUPFAM" id="SSF51621">
    <property type="entry name" value="Phosphoenolpyruvate/pyruvate domain"/>
    <property type="match status" value="1"/>
</dbReference>
<evidence type="ECO:0000313" key="2">
    <source>
        <dbReference type="EMBL" id="TQB75949.1"/>
    </source>
</evidence>
<dbReference type="InterPro" id="IPR015813">
    <property type="entry name" value="Pyrv/PenolPyrv_kinase-like_dom"/>
</dbReference>
<dbReference type="CDD" id="cd00377">
    <property type="entry name" value="ICL_PEPM"/>
    <property type="match status" value="1"/>
</dbReference>
<dbReference type="Pfam" id="PF13714">
    <property type="entry name" value="PEP_mutase"/>
    <property type="match status" value="1"/>
</dbReference>
<name>A0A507R167_MONPU</name>
<dbReference type="PROSITE" id="PS00161">
    <property type="entry name" value="ISOCITRATE_LYASE"/>
    <property type="match status" value="1"/>
</dbReference>
<dbReference type="GO" id="GO:0046421">
    <property type="term" value="F:methylisocitrate lyase activity"/>
    <property type="evidence" value="ECO:0007669"/>
    <property type="project" value="UniProtKB-EC"/>
</dbReference>
<accession>A0A507R167</accession>
<protein>
    <submittedName>
        <fullName evidence="2">Uncharacterized protein</fullName>
    </submittedName>
</protein>
<dbReference type="EMBL" id="VIFY01000013">
    <property type="protein sequence ID" value="TQB75949.1"/>
    <property type="molecule type" value="Genomic_DNA"/>
</dbReference>